<accession>A0A3D2X5W4</accession>
<dbReference type="Gene3D" id="2.70.98.10">
    <property type="match status" value="1"/>
</dbReference>
<reference evidence="1 2" key="1">
    <citation type="journal article" date="2018" name="Nat. Biotechnol.">
        <title>A standardized bacterial taxonomy based on genome phylogeny substantially revises the tree of life.</title>
        <authorList>
            <person name="Parks D.H."/>
            <person name="Chuvochina M."/>
            <person name="Waite D.W."/>
            <person name="Rinke C."/>
            <person name="Skarshewski A."/>
            <person name="Chaumeil P.A."/>
            <person name="Hugenholtz P."/>
        </authorList>
    </citation>
    <scope>NUCLEOTIDE SEQUENCE [LARGE SCALE GENOMIC DNA]</scope>
    <source>
        <strain evidence="1">UBA11728</strain>
    </source>
</reference>
<dbReference type="AlphaFoldDB" id="A0A3D2X5W4"/>
<sequence length="360" mass="42113">MRFHPYLKQVKIYKKGYIRKINKEDILERQTRFTTWRALMTNKIMKKERGKRIYLLENNCLQVKVVPSMGGKTISIFHKEKQFELLYDRGGTQLKKSKRGDSFESGEASGFDDAFPCIEEENINFQNHNLCYEDHGEIWTSSMSLENDSLLDTLKLKVQGVHLPYFYEKRITLSEDTVSYHYKITNKGEFEFPCIWAMHCLVRYEDDMKLLYPDQVLEFENVLRSRELGEEGTIHQNMGNNQSELNVRNINYSYTFDKVPSKESKTMLKYYVKSDSKEGFCGYEYPTSGVRCSIRYEKEMLPYLGVWVNAGGYRGEYNCALEPANGYYDSISKALERKKCKILTVGESISFSIHITLNTI</sequence>
<dbReference type="GO" id="GO:0003824">
    <property type="term" value="F:catalytic activity"/>
    <property type="evidence" value="ECO:0007669"/>
    <property type="project" value="InterPro"/>
</dbReference>
<dbReference type="EMBL" id="DPVV01000226">
    <property type="protein sequence ID" value="HCL02107.1"/>
    <property type="molecule type" value="Genomic_DNA"/>
</dbReference>
<dbReference type="InterPro" id="IPR014718">
    <property type="entry name" value="GH-type_carb-bd"/>
</dbReference>
<comment type="caution">
    <text evidence="1">The sequence shown here is derived from an EMBL/GenBank/DDBJ whole genome shotgun (WGS) entry which is preliminary data.</text>
</comment>
<evidence type="ECO:0000313" key="1">
    <source>
        <dbReference type="EMBL" id="HCL02107.1"/>
    </source>
</evidence>
<dbReference type="SUPFAM" id="SSF74650">
    <property type="entry name" value="Galactose mutarotase-like"/>
    <property type="match status" value="1"/>
</dbReference>
<dbReference type="GO" id="GO:0030246">
    <property type="term" value="F:carbohydrate binding"/>
    <property type="evidence" value="ECO:0007669"/>
    <property type="project" value="InterPro"/>
</dbReference>
<dbReference type="GO" id="GO:0005975">
    <property type="term" value="P:carbohydrate metabolic process"/>
    <property type="evidence" value="ECO:0007669"/>
    <property type="project" value="InterPro"/>
</dbReference>
<dbReference type="InterPro" id="IPR011013">
    <property type="entry name" value="Gal_mutarotase_sf_dom"/>
</dbReference>
<proteinExistence type="predicted"/>
<gene>
    <name evidence="1" type="ORF">DHW61_06760</name>
</gene>
<protein>
    <submittedName>
        <fullName evidence="1">DUF5107 domain-containing protein</fullName>
    </submittedName>
</protein>
<evidence type="ECO:0000313" key="2">
    <source>
        <dbReference type="Proteomes" id="UP000262969"/>
    </source>
</evidence>
<organism evidence="1 2">
    <name type="scientific">Lachnoclostridium phytofermentans</name>
    <dbReference type="NCBI Taxonomy" id="66219"/>
    <lineage>
        <taxon>Bacteria</taxon>
        <taxon>Bacillati</taxon>
        <taxon>Bacillota</taxon>
        <taxon>Clostridia</taxon>
        <taxon>Lachnospirales</taxon>
        <taxon>Lachnospiraceae</taxon>
    </lineage>
</organism>
<name>A0A3D2X5W4_9FIRM</name>
<dbReference type="Proteomes" id="UP000262969">
    <property type="component" value="Unassembled WGS sequence"/>
</dbReference>